<dbReference type="Proteomes" id="UP000646244">
    <property type="component" value="Unassembled WGS sequence"/>
</dbReference>
<evidence type="ECO:0000256" key="1">
    <source>
        <dbReference type="SAM" id="SignalP"/>
    </source>
</evidence>
<feature type="signal peptide" evidence="1">
    <location>
        <begin position="1"/>
        <end position="29"/>
    </location>
</feature>
<reference evidence="2" key="1">
    <citation type="journal article" date="2014" name="Int. J. Syst. Evol. Microbiol.">
        <title>Complete genome sequence of Corynebacterium casei LMG S-19264T (=DSM 44701T), isolated from a smear-ripened cheese.</title>
        <authorList>
            <consortium name="US DOE Joint Genome Institute (JGI-PGF)"/>
            <person name="Walter F."/>
            <person name="Albersmeier A."/>
            <person name="Kalinowski J."/>
            <person name="Ruckert C."/>
        </authorList>
    </citation>
    <scope>NUCLEOTIDE SEQUENCE</scope>
    <source>
        <strain evidence="2">JCM 4633</strain>
    </source>
</reference>
<organism evidence="2 3">
    <name type="scientific">Streptomyces cinnamoneus</name>
    <name type="common">Streptoverticillium cinnamoneum</name>
    <dbReference type="NCBI Taxonomy" id="53446"/>
    <lineage>
        <taxon>Bacteria</taxon>
        <taxon>Bacillati</taxon>
        <taxon>Actinomycetota</taxon>
        <taxon>Actinomycetes</taxon>
        <taxon>Kitasatosporales</taxon>
        <taxon>Streptomycetaceae</taxon>
        <taxon>Streptomyces</taxon>
        <taxon>Streptomyces cinnamoneus group</taxon>
    </lineage>
</organism>
<sequence>MTRVRKFAVAAAAVGVVVAPMAAAGTAHAGSNGQHVAVSTYYSDRAQICGTNQNGDSACTSWFKTPGNGYTKVSGYWWKGKVYIYGVNDNTGKQRIMECIVPKKQSSDWYYCDGRSHKEL</sequence>
<protein>
    <recommendedName>
        <fullName evidence="4">Secreted protein</fullName>
    </recommendedName>
</protein>
<dbReference type="AlphaFoldDB" id="A0A918WQN2"/>
<accession>A0A918WQN2</accession>
<reference evidence="2" key="2">
    <citation type="submission" date="2020-09" db="EMBL/GenBank/DDBJ databases">
        <authorList>
            <person name="Sun Q."/>
            <person name="Ohkuma M."/>
        </authorList>
    </citation>
    <scope>NUCLEOTIDE SEQUENCE</scope>
    <source>
        <strain evidence="2">JCM 4633</strain>
    </source>
</reference>
<name>A0A918WQN2_STRCJ</name>
<comment type="caution">
    <text evidence="2">The sequence shown here is derived from an EMBL/GenBank/DDBJ whole genome shotgun (WGS) entry which is preliminary data.</text>
</comment>
<dbReference type="RefSeq" id="WP_190111973.1">
    <property type="nucleotide sequence ID" value="NZ_BMVB01000020.1"/>
</dbReference>
<evidence type="ECO:0000313" key="2">
    <source>
        <dbReference type="EMBL" id="GHC65051.1"/>
    </source>
</evidence>
<feature type="chain" id="PRO_5037180409" description="Secreted protein" evidence="1">
    <location>
        <begin position="30"/>
        <end position="120"/>
    </location>
</feature>
<keyword evidence="1" id="KW-0732">Signal</keyword>
<evidence type="ECO:0008006" key="4">
    <source>
        <dbReference type="Google" id="ProtNLM"/>
    </source>
</evidence>
<proteinExistence type="predicted"/>
<dbReference type="EMBL" id="BMVB01000020">
    <property type="protein sequence ID" value="GHC65051.1"/>
    <property type="molecule type" value="Genomic_DNA"/>
</dbReference>
<evidence type="ECO:0000313" key="3">
    <source>
        <dbReference type="Proteomes" id="UP000646244"/>
    </source>
</evidence>
<gene>
    <name evidence="2" type="ORF">GCM10010507_48200</name>
</gene>